<dbReference type="PANTHER" id="PTHR43158:SF2">
    <property type="entry name" value="SKFA PEPTIDE EXPORT ATP-BINDING PROTEIN SKFE"/>
    <property type="match status" value="1"/>
</dbReference>
<comment type="caution">
    <text evidence="4">The sequence shown here is derived from an EMBL/GenBank/DDBJ whole genome shotgun (WGS) entry which is preliminary data.</text>
</comment>
<gene>
    <name evidence="4" type="ORF">KDA27_09100</name>
</gene>
<dbReference type="SUPFAM" id="SSF52540">
    <property type="entry name" value="P-loop containing nucleoside triphosphate hydrolases"/>
    <property type="match status" value="1"/>
</dbReference>
<dbReference type="InterPro" id="IPR003593">
    <property type="entry name" value="AAA+_ATPase"/>
</dbReference>
<organism evidence="4 5">
    <name type="scientific">Eiseniibacteriota bacterium</name>
    <dbReference type="NCBI Taxonomy" id="2212470"/>
    <lineage>
        <taxon>Bacteria</taxon>
        <taxon>Candidatus Eiseniibacteriota</taxon>
    </lineage>
</organism>
<name>A0A956SD09_UNCEI</name>
<dbReference type="Proteomes" id="UP000739538">
    <property type="component" value="Unassembled WGS sequence"/>
</dbReference>
<proteinExistence type="predicted"/>
<feature type="domain" description="ABC transporter" evidence="3">
    <location>
        <begin position="2"/>
        <end position="224"/>
    </location>
</feature>
<protein>
    <submittedName>
        <fullName evidence="4">ABC transporter ATP-binding protein</fullName>
    </submittedName>
</protein>
<evidence type="ECO:0000256" key="2">
    <source>
        <dbReference type="ARBA" id="ARBA00022840"/>
    </source>
</evidence>
<dbReference type="InterPro" id="IPR027417">
    <property type="entry name" value="P-loop_NTPase"/>
</dbReference>
<dbReference type="SMART" id="SM00382">
    <property type="entry name" value="AAA"/>
    <property type="match status" value="1"/>
</dbReference>
<dbReference type="PROSITE" id="PS50893">
    <property type="entry name" value="ABC_TRANSPORTER_2"/>
    <property type="match status" value="1"/>
</dbReference>
<evidence type="ECO:0000256" key="1">
    <source>
        <dbReference type="ARBA" id="ARBA00022741"/>
    </source>
</evidence>
<dbReference type="GO" id="GO:0005524">
    <property type="term" value="F:ATP binding"/>
    <property type="evidence" value="ECO:0007669"/>
    <property type="project" value="UniProtKB-KW"/>
</dbReference>
<sequence length="225" mass="24498">MTRAVRVRNLRKQYRRFCLGPVDLDIAPGEVVAVTGENGSGKSTLLLCVAGLLRPDRGTVDISGLGWPGESGPAKERVGFVSDGLRLHPRESLGWHADLAVALGSSRWDAARFRWLSKRWGLVLEERAGALSRGQTLRALLAFALARRPDVLILDEATAALDRSMRSSVHEFLRDSAREDGLAVLFASHLPEDSIEMASRVVHLEGGSVRPTDGCRARAQAADVR</sequence>
<evidence type="ECO:0000313" key="5">
    <source>
        <dbReference type="Proteomes" id="UP000739538"/>
    </source>
</evidence>
<dbReference type="InterPro" id="IPR003439">
    <property type="entry name" value="ABC_transporter-like_ATP-bd"/>
</dbReference>
<keyword evidence="2 4" id="KW-0067">ATP-binding</keyword>
<dbReference type="GO" id="GO:0016887">
    <property type="term" value="F:ATP hydrolysis activity"/>
    <property type="evidence" value="ECO:0007669"/>
    <property type="project" value="InterPro"/>
</dbReference>
<dbReference type="Pfam" id="PF00005">
    <property type="entry name" value="ABC_tran"/>
    <property type="match status" value="1"/>
</dbReference>
<keyword evidence="1" id="KW-0547">Nucleotide-binding</keyword>
<dbReference type="AlphaFoldDB" id="A0A956SD09"/>
<reference evidence="4" key="2">
    <citation type="journal article" date="2021" name="Microbiome">
        <title>Successional dynamics and alternative stable states in a saline activated sludge microbial community over 9 years.</title>
        <authorList>
            <person name="Wang Y."/>
            <person name="Ye J."/>
            <person name="Ju F."/>
            <person name="Liu L."/>
            <person name="Boyd J.A."/>
            <person name="Deng Y."/>
            <person name="Parks D.H."/>
            <person name="Jiang X."/>
            <person name="Yin X."/>
            <person name="Woodcroft B.J."/>
            <person name="Tyson G.W."/>
            <person name="Hugenholtz P."/>
            <person name="Polz M.F."/>
            <person name="Zhang T."/>
        </authorList>
    </citation>
    <scope>NUCLEOTIDE SEQUENCE</scope>
    <source>
        <strain evidence="4">HKST-UBA02</strain>
    </source>
</reference>
<evidence type="ECO:0000313" key="4">
    <source>
        <dbReference type="EMBL" id="MCA9755945.1"/>
    </source>
</evidence>
<dbReference type="Gene3D" id="3.40.50.300">
    <property type="entry name" value="P-loop containing nucleotide triphosphate hydrolases"/>
    <property type="match status" value="1"/>
</dbReference>
<reference evidence="4" key="1">
    <citation type="submission" date="2020-04" db="EMBL/GenBank/DDBJ databases">
        <authorList>
            <person name="Zhang T."/>
        </authorList>
    </citation>
    <scope>NUCLEOTIDE SEQUENCE</scope>
    <source>
        <strain evidence="4">HKST-UBA02</strain>
    </source>
</reference>
<evidence type="ECO:0000259" key="3">
    <source>
        <dbReference type="PROSITE" id="PS50893"/>
    </source>
</evidence>
<dbReference type="PANTHER" id="PTHR43158">
    <property type="entry name" value="SKFA PEPTIDE EXPORT ATP-BINDING PROTEIN SKFE"/>
    <property type="match status" value="1"/>
</dbReference>
<dbReference type="EMBL" id="JAGQHS010000037">
    <property type="protein sequence ID" value="MCA9755945.1"/>
    <property type="molecule type" value="Genomic_DNA"/>
</dbReference>
<accession>A0A956SD09</accession>